<geneLocation type="plasmid" evidence="2 3">
    <name>AbAZ39_p3</name>
</geneLocation>
<feature type="region of interest" description="Disordered" evidence="1">
    <location>
        <begin position="68"/>
        <end position="87"/>
    </location>
</feature>
<dbReference type="KEGG" id="abq:ABAZ39_27530"/>
<feature type="compositionally biased region" description="Basic residues" evidence="1">
    <location>
        <begin position="68"/>
        <end position="78"/>
    </location>
</feature>
<evidence type="ECO:0000313" key="3">
    <source>
        <dbReference type="Proteomes" id="UP000027186"/>
    </source>
</evidence>
<dbReference type="AlphaFoldDB" id="A0A060DS62"/>
<organism evidence="2 3">
    <name type="scientific">Azospirillum argentinense</name>
    <dbReference type="NCBI Taxonomy" id="2970906"/>
    <lineage>
        <taxon>Bacteria</taxon>
        <taxon>Pseudomonadati</taxon>
        <taxon>Pseudomonadota</taxon>
        <taxon>Alphaproteobacteria</taxon>
        <taxon>Rhodospirillales</taxon>
        <taxon>Azospirillaceae</taxon>
        <taxon>Azospirillum</taxon>
    </lineage>
</organism>
<sequence>MRKLDGAGTGLPVAIPVAVALDQPLGGAFAMAGAGQALNLQLHQPLGREADHLAQHVSVRAFLQQRAKRHHLGGHRGHPSVGLRCGD</sequence>
<protein>
    <submittedName>
        <fullName evidence="2">Uncharacterized protein</fullName>
    </submittedName>
</protein>
<proteinExistence type="predicted"/>
<accession>A0A060DS62</accession>
<gene>
    <name evidence="2" type="ORF">ABAZ39_27530</name>
</gene>
<reference evidence="2 3" key="1">
    <citation type="journal article" date="2014" name="Genome Announc.">
        <title>Complete Genome Sequence of the Model Rhizosphere Strain Azospirillum brasilense Az39, Successfully Applied in Agriculture.</title>
        <authorList>
            <person name="Rivera D."/>
            <person name="Revale S."/>
            <person name="Molina R."/>
            <person name="Gualpa J."/>
            <person name="Puente M."/>
            <person name="Maroniche G."/>
            <person name="Paris G."/>
            <person name="Baker D."/>
            <person name="Clavijo B."/>
            <person name="McLay K."/>
            <person name="Spaepen S."/>
            <person name="Perticari A."/>
            <person name="Vazquez M."/>
            <person name="Wisniewski-Dye F."/>
            <person name="Watkins C."/>
            <person name="Martinez-Abarca F."/>
            <person name="Vanderleyden J."/>
            <person name="Cassan F."/>
        </authorList>
    </citation>
    <scope>NUCLEOTIDE SEQUENCE [LARGE SCALE GENOMIC DNA]</scope>
    <source>
        <strain evidence="2 3">Az39</strain>
        <plasmid evidence="2">AbAZ39_p3</plasmid>
    </source>
</reference>
<dbReference type="EMBL" id="CP007796">
    <property type="protein sequence ID" value="AIB15622.1"/>
    <property type="molecule type" value="Genomic_DNA"/>
</dbReference>
<name>A0A060DS62_9PROT</name>
<keyword evidence="2" id="KW-0614">Plasmid</keyword>
<evidence type="ECO:0000256" key="1">
    <source>
        <dbReference type="SAM" id="MobiDB-lite"/>
    </source>
</evidence>
<dbReference type="Proteomes" id="UP000027186">
    <property type="component" value="Plasmid AbAZ39_p3"/>
</dbReference>
<evidence type="ECO:0000313" key="2">
    <source>
        <dbReference type="EMBL" id="AIB15622.1"/>
    </source>
</evidence>